<evidence type="ECO:0000256" key="7">
    <source>
        <dbReference type="ARBA" id="ARBA00048782"/>
    </source>
</evidence>
<evidence type="ECO:0000313" key="9">
    <source>
        <dbReference type="EMBL" id="KAF7230983.1"/>
    </source>
</evidence>
<evidence type="ECO:0000256" key="4">
    <source>
        <dbReference type="ARBA" id="ARBA00030273"/>
    </source>
</evidence>
<accession>A0A9D2Z303</accession>
<dbReference type="InterPro" id="IPR036509">
    <property type="entry name" value="Met_Sox_Rdtase_MsrA_sf"/>
</dbReference>
<name>A0A9D2Z303_NOTFU</name>
<protein>
    <recommendedName>
        <fullName evidence="2">peptide-methionine (S)-S-oxide reductase</fullName>
        <ecNumber evidence="2">1.8.4.11</ecNumber>
    </recommendedName>
    <alternativeName>
        <fullName evidence="5">Peptide-methionine (S)-S-oxide reductase</fullName>
    </alternativeName>
    <alternativeName>
        <fullName evidence="4">Protein-methionine-S-oxide reductase</fullName>
    </alternativeName>
</protein>
<evidence type="ECO:0000256" key="2">
    <source>
        <dbReference type="ARBA" id="ARBA00012502"/>
    </source>
</evidence>
<comment type="catalytic activity">
    <reaction evidence="6">
        <text>L-methionyl-[protein] + [thioredoxin]-disulfide + H2O = L-methionyl-(S)-S-oxide-[protein] + [thioredoxin]-dithiol</text>
        <dbReference type="Rhea" id="RHEA:14217"/>
        <dbReference type="Rhea" id="RHEA-COMP:10698"/>
        <dbReference type="Rhea" id="RHEA-COMP:10700"/>
        <dbReference type="Rhea" id="RHEA-COMP:12313"/>
        <dbReference type="Rhea" id="RHEA-COMP:12315"/>
        <dbReference type="ChEBI" id="CHEBI:15377"/>
        <dbReference type="ChEBI" id="CHEBI:16044"/>
        <dbReference type="ChEBI" id="CHEBI:29950"/>
        <dbReference type="ChEBI" id="CHEBI:44120"/>
        <dbReference type="ChEBI" id="CHEBI:50058"/>
        <dbReference type="EC" id="1.8.4.11"/>
    </reaction>
</comment>
<dbReference type="GO" id="GO:0005737">
    <property type="term" value="C:cytoplasm"/>
    <property type="evidence" value="ECO:0007669"/>
    <property type="project" value="TreeGrafter"/>
</dbReference>
<dbReference type="Proteomes" id="UP000822369">
    <property type="component" value="Chromosome 1"/>
</dbReference>
<dbReference type="GO" id="GO:0034599">
    <property type="term" value="P:cellular response to oxidative stress"/>
    <property type="evidence" value="ECO:0007669"/>
    <property type="project" value="TreeGrafter"/>
</dbReference>
<proteinExistence type="inferred from homology"/>
<reference evidence="9" key="1">
    <citation type="submission" date="2020-03" db="EMBL/GenBank/DDBJ databases">
        <title>Intra-Species Differences in Population Size shape Life History and Genome Evolution.</title>
        <authorList>
            <person name="Willemsen D."/>
            <person name="Cui R."/>
            <person name="Valenzano D.R."/>
        </authorList>
    </citation>
    <scope>NUCLEOTIDE SEQUENCE</scope>
    <source>
        <strain evidence="9">GRZ</strain>
        <tissue evidence="9">Whole</tissue>
    </source>
</reference>
<dbReference type="EC" id="1.8.4.11" evidence="2"/>
<evidence type="ECO:0000256" key="1">
    <source>
        <dbReference type="ARBA" id="ARBA00005591"/>
    </source>
</evidence>
<evidence type="ECO:0000256" key="3">
    <source>
        <dbReference type="ARBA" id="ARBA00023002"/>
    </source>
</evidence>
<keyword evidence="3" id="KW-0560">Oxidoreductase</keyword>
<comment type="caution">
    <text evidence="9">The sequence shown here is derived from an EMBL/GenBank/DDBJ whole genome shotgun (WGS) entry which is preliminary data.</text>
</comment>
<evidence type="ECO:0000313" key="10">
    <source>
        <dbReference type="Proteomes" id="UP000822369"/>
    </source>
</evidence>
<feature type="domain" description="Peptide methionine sulphoxide reductase MsrA" evidence="8">
    <location>
        <begin position="67"/>
        <end position="112"/>
    </location>
</feature>
<dbReference type="Pfam" id="PF01625">
    <property type="entry name" value="PMSR"/>
    <property type="match status" value="1"/>
</dbReference>
<dbReference type="EMBL" id="JAAVVJ010000001">
    <property type="protein sequence ID" value="KAF7230983.1"/>
    <property type="molecule type" value="Genomic_DNA"/>
</dbReference>
<dbReference type="PANTHER" id="PTHR42799:SF2">
    <property type="entry name" value="MITOCHONDRIAL PEPTIDE METHIONINE SULFOXIDE REDUCTASE"/>
    <property type="match status" value="1"/>
</dbReference>
<evidence type="ECO:0000256" key="5">
    <source>
        <dbReference type="ARBA" id="ARBA00030643"/>
    </source>
</evidence>
<dbReference type="Gene3D" id="3.30.1060.10">
    <property type="entry name" value="Peptide methionine sulphoxide reductase MsrA"/>
    <property type="match status" value="1"/>
</dbReference>
<sequence>MVSASSRLRLFWRHFVNGRMGDTAFKAQLPTPDTALPGRTDSIKVSEKHDVNGNRTVPPFPEGTQMVVFGMGCFWGAERKFWTQKGVYSTQVGYCGGYTPNPTYKEVCTGRDTPRWFGLFSIQIGSVSPVFSESSGKATTRLKGCVRGTMSGRRTALLSTPTHSSSSRKLWPPKISTRRGSWFQRRGAQIENARSPRVFTRTLGTCNRRGAADRRIRPGSD</sequence>
<dbReference type="InterPro" id="IPR002569">
    <property type="entry name" value="Met_Sox_Rdtase_MsrA_dom"/>
</dbReference>
<dbReference type="AlphaFoldDB" id="A0A9D2Z303"/>
<comment type="catalytic activity">
    <reaction evidence="7">
        <text>[thioredoxin]-disulfide + L-methionine + H2O = L-methionine (S)-S-oxide + [thioredoxin]-dithiol</text>
        <dbReference type="Rhea" id="RHEA:19993"/>
        <dbReference type="Rhea" id="RHEA-COMP:10698"/>
        <dbReference type="Rhea" id="RHEA-COMP:10700"/>
        <dbReference type="ChEBI" id="CHEBI:15377"/>
        <dbReference type="ChEBI" id="CHEBI:29950"/>
        <dbReference type="ChEBI" id="CHEBI:50058"/>
        <dbReference type="ChEBI" id="CHEBI:57844"/>
        <dbReference type="ChEBI" id="CHEBI:58772"/>
        <dbReference type="EC" id="1.8.4.11"/>
    </reaction>
</comment>
<organism evidence="9 10">
    <name type="scientific">Nothobranchius furzeri</name>
    <name type="common">Turquoise killifish</name>
    <dbReference type="NCBI Taxonomy" id="105023"/>
    <lineage>
        <taxon>Eukaryota</taxon>
        <taxon>Metazoa</taxon>
        <taxon>Chordata</taxon>
        <taxon>Craniata</taxon>
        <taxon>Vertebrata</taxon>
        <taxon>Euteleostomi</taxon>
        <taxon>Actinopterygii</taxon>
        <taxon>Neopterygii</taxon>
        <taxon>Teleostei</taxon>
        <taxon>Neoteleostei</taxon>
        <taxon>Acanthomorphata</taxon>
        <taxon>Ovalentaria</taxon>
        <taxon>Atherinomorphae</taxon>
        <taxon>Cyprinodontiformes</taxon>
        <taxon>Nothobranchiidae</taxon>
        <taxon>Nothobranchius</taxon>
    </lineage>
</organism>
<comment type="similarity">
    <text evidence="1">Belongs to the MsrA Met sulfoxide reductase family.</text>
</comment>
<dbReference type="SUPFAM" id="SSF55068">
    <property type="entry name" value="Peptide methionine sulfoxide reductase"/>
    <property type="match status" value="1"/>
</dbReference>
<gene>
    <name evidence="9" type="primary">msra</name>
    <name evidence="9" type="ORF">G4P62_004469</name>
</gene>
<dbReference type="PANTHER" id="PTHR42799">
    <property type="entry name" value="MITOCHONDRIAL PEPTIDE METHIONINE SULFOXIDE REDUCTASE"/>
    <property type="match status" value="1"/>
</dbReference>
<dbReference type="InterPro" id="IPR050162">
    <property type="entry name" value="MsrA_MetSO_reductase"/>
</dbReference>
<evidence type="ECO:0000256" key="6">
    <source>
        <dbReference type="ARBA" id="ARBA00047806"/>
    </source>
</evidence>
<evidence type="ECO:0000259" key="8">
    <source>
        <dbReference type="Pfam" id="PF01625"/>
    </source>
</evidence>
<dbReference type="GO" id="GO:0008113">
    <property type="term" value="F:peptide-methionine (S)-S-oxide reductase activity"/>
    <property type="evidence" value="ECO:0007669"/>
    <property type="project" value="UniProtKB-EC"/>
</dbReference>